<dbReference type="InterPro" id="IPR016192">
    <property type="entry name" value="APOBEC/CMP_deaminase_Zn-bd"/>
</dbReference>
<dbReference type="Gene3D" id="3.40.140.10">
    <property type="entry name" value="Cytidine Deaminase, domain 2"/>
    <property type="match status" value="1"/>
</dbReference>
<dbReference type="PANTHER" id="PTHR38011">
    <property type="entry name" value="DIHYDROFOLATE REDUCTASE FAMILY PROTEIN (AFU_ORTHOLOGUE AFUA_8G06820)"/>
    <property type="match status" value="1"/>
</dbReference>
<keyword evidence="11" id="KW-0862">Zinc</keyword>
<dbReference type="GO" id="GO:0008703">
    <property type="term" value="F:5-amino-6-(5-phosphoribosylamino)uracil reductase activity"/>
    <property type="evidence" value="ECO:0007669"/>
    <property type="project" value="UniProtKB-EC"/>
</dbReference>
<evidence type="ECO:0000256" key="17">
    <source>
        <dbReference type="SAM" id="MobiDB-lite"/>
    </source>
</evidence>
<keyword evidence="12" id="KW-0521">NADP</keyword>
<dbReference type="InterPro" id="IPR016193">
    <property type="entry name" value="Cytidine_deaminase-like"/>
</dbReference>
<dbReference type="PROSITE" id="PS00903">
    <property type="entry name" value="CYT_DCMP_DEAMINASES_1"/>
    <property type="match status" value="1"/>
</dbReference>
<keyword evidence="9" id="KW-0686">Riboflavin biosynthesis</keyword>
<dbReference type="CDD" id="cd01284">
    <property type="entry name" value="Riboflavin_deaminase-reductase"/>
    <property type="match status" value="1"/>
</dbReference>
<keyword evidence="20" id="KW-1185">Reference proteome</keyword>
<evidence type="ECO:0000256" key="10">
    <source>
        <dbReference type="ARBA" id="ARBA00022723"/>
    </source>
</evidence>
<evidence type="ECO:0000256" key="16">
    <source>
        <dbReference type="ARBA" id="ARBA00049886"/>
    </source>
</evidence>
<evidence type="ECO:0000256" key="14">
    <source>
        <dbReference type="ARBA" id="ARBA00023268"/>
    </source>
</evidence>
<dbReference type="Gene3D" id="3.40.430.10">
    <property type="entry name" value="Dihydrofolate Reductase, subunit A"/>
    <property type="match status" value="2"/>
</dbReference>
<dbReference type="Pfam" id="PF01872">
    <property type="entry name" value="RibD_C"/>
    <property type="match status" value="2"/>
</dbReference>
<evidence type="ECO:0000256" key="12">
    <source>
        <dbReference type="ARBA" id="ARBA00022857"/>
    </source>
</evidence>
<feature type="domain" description="CMP/dCMP-type deaminase" evidence="18">
    <location>
        <begin position="5"/>
        <end position="127"/>
    </location>
</feature>
<keyword evidence="13 19" id="KW-0560">Oxidoreductase</keyword>
<evidence type="ECO:0000256" key="3">
    <source>
        <dbReference type="ARBA" id="ARBA00004910"/>
    </source>
</evidence>
<dbReference type="RefSeq" id="WP_344985214.1">
    <property type="nucleotide sequence ID" value="NZ_BAAAXV010000001.1"/>
</dbReference>
<dbReference type="Proteomes" id="UP001589532">
    <property type="component" value="Unassembled WGS sequence"/>
</dbReference>
<dbReference type="EMBL" id="JBHMBW010000012">
    <property type="protein sequence ID" value="MFB9624734.1"/>
    <property type="molecule type" value="Genomic_DNA"/>
</dbReference>
<name>A0ABV5RZ77_9ACTN</name>
<evidence type="ECO:0000259" key="18">
    <source>
        <dbReference type="PROSITE" id="PS51747"/>
    </source>
</evidence>
<evidence type="ECO:0000256" key="13">
    <source>
        <dbReference type="ARBA" id="ARBA00023002"/>
    </source>
</evidence>
<comment type="similarity">
    <text evidence="5">In the C-terminal section; belongs to the HTP reductase family.</text>
</comment>
<keyword evidence="19" id="KW-0378">Hydrolase</keyword>
<evidence type="ECO:0000256" key="4">
    <source>
        <dbReference type="ARBA" id="ARBA00005259"/>
    </source>
</evidence>
<dbReference type="InterPro" id="IPR004794">
    <property type="entry name" value="Eubact_RibD"/>
</dbReference>
<evidence type="ECO:0000313" key="20">
    <source>
        <dbReference type="Proteomes" id="UP001589532"/>
    </source>
</evidence>
<dbReference type="InterPro" id="IPR024072">
    <property type="entry name" value="DHFR-like_dom_sf"/>
</dbReference>
<protein>
    <recommendedName>
        <fullName evidence="8">Riboflavin biosynthesis protein RibD</fullName>
        <ecNumber evidence="7">1.1.1.193</ecNumber>
        <ecNumber evidence="6">3.5.4.26</ecNumber>
    </recommendedName>
</protein>
<proteinExistence type="inferred from homology"/>
<feature type="compositionally biased region" description="Basic and acidic residues" evidence="17">
    <location>
        <begin position="322"/>
        <end position="331"/>
    </location>
</feature>
<evidence type="ECO:0000256" key="5">
    <source>
        <dbReference type="ARBA" id="ARBA00007417"/>
    </source>
</evidence>
<comment type="function">
    <text evidence="1">Converts 2,5-diamino-6-(ribosylamino)-4(3h)-pyrimidinone 5'-phosphate into 5-amino-6-(ribosylamino)-2,4(1h,3h)-pyrimidinedione 5'-phosphate.</text>
</comment>
<evidence type="ECO:0000256" key="8">
    <source>
        <dbReference type="ARBA" id="ARBA00019930"/>
    </source>
</evidence>
<dbReference type="Pfam" id="PF00383">
    <property type="entry name" value="dCMP_cyt_deam_1"/>
    <property type="match status" value="1"/>
</dbReference>
<keyword evidence="14" id="KW-0511">Multifunctional enzyme</keyword>
<accession>A0ABV5RZ77</accession>
<comment type="caution">
    <text evidence="19">The sequence shown here is derived from an EMBL/GenBank/DDBJ whole genome shotgun (WGS) entry which is preliminary data.</text>
</comment>
<feature type="region of interest" description="Disordered" evidence="17">
    <location>
        <begin position="222"/>
        <end position="394"/>
    </location>
</feature>
<feature type="compositionally biased region" description="Basic and acidic residues" evidence="17">
    <location>
        <begin position="273"/>
        <end position="298"/>
    </location>
</feature>
<organism evidence="19 20">
    <name type="scientific">Nonomuraea helvata</name>
    <dbReference type="NCBI Taxonomy" id="37484"/>
    <lineage>
        <taxon>Bacteria</taxon>
        <taxon>Bacillati</taxon>
        <taxon>Actinomycetota</taxon>
        <taxon>Actinomycetes</taxon>
        <taxon>Streptosporangiales</taxon>
        <taxon>Streptosporangiaceae</taxon>
        <taxon>Nonomuraea</taxon>
    </lineage>
</organism>
<dbReference type="PANTHER" id="PTHR38011:SF7">
    <property type="entry name" value="2,5-DIAMINO-6-RIBOSYLAMINO-4(3H)-PYRIMIDINONE 5'-PHOSPHATE REDUCTASE"/>
    <property type="match status" value="1"/>
</dbReference>
<feature type="compositionally biased region" description="Basic and acidic residues" evidence="17">
    <location>
        <begin position="244"/>
        <end position="265"/>
    </location>
</feature>
<dbReference type="EC" id="3.5.4.26" evidence="6"/>
<evidence type="ECO:0000256" key="9">
    <source>
        <dbReference type="ARBA" id="ARBA00022619"/>
    </source>
</evidence>
<dbReference type="EC" id="1.1.1.193" evidence="7"/>
<reference evidence="19 20" key="1">
    <citation type="submission" date="2024-09" db="EMBL/GenBank/DDBJ databases">
        <authorList>
            <person name="Sun Q."/>
            <person name="Mori K."/>
        </authorList>
    </citation>
    <scope>NUCLEOTIDE SEQUENCE [LARGE SCALE GENOMIC DNA]</scope>
    <source>
        <strain evidence="19 20">JCM 3143</strain>
    </source>
</reference>
<evidence type="ECO:0000256" key="2">
    <source>
        <dbReference type="ARBA" id="ARBA00004882"/>
    </source>
</evidence>
<dbReference type="InterPro" id="IPR002125">
    <property type="entry name" value="CMP_dCMP_dom"/>
</dbReference>
<keyword evidence="10" id="KW-0479">Metal-binding</keyword>
<evidence type="ECO:0000313" key="19">
    <source>
        <dbReference type="EMBL" id="MFB9624734.1"/>
    </source>
</evidence>
<evidence type="ECO:0000256" key="6">
    <source>
        <dbReference type="ARBA" id="ARBA00012766"/>
    </source>
</evidence>
<dbReference type="InterPro" id="IPR002734">
    <property type="entry name" value="RibDG_C"/>
</dbReference>
<dbReference type="PROSITE" id="PS51747">
    <property type="entry name" value="CYT_DCMP_DEAMINASES_2"/>
    <property type="match status" value="1"/>
</dbReference>
<comment type="catalytic activity">
    <reaction evidence="16">
        <text>2,5-diamino-6-hydroxy-4-(5-phosphoribosylamino)-pyrimidine + H2O + H(+) = 5-amino-6-(5-phospho-D-ribosylamino)uracil + NH4(+)</text>
        <dbReference type="Rhea" id="RHEA:21868"/>
        <dbReference type="ChEBI" id="CHEBI:15377"/>
        <dbReference type="ChEBI" id="CHEBI:15378"/>
        <dbReference type="ChEBI" id="CHEBI:28938"/>
        <dbReference type="ChEBI" id="CHEBI:58453"/>
        <dbReference type="ChEBI" id="CHEBI:58614"/>
        <dbReference type="EC" id="3.5.4.26"/>
    </reaction>
</comment>
<dbReference type="NCBIfam" id="TIGR00326">
    <property type="entry name" value="eubact_ribD"/>
    <property type="match status" value="1"/>
</dbReference>
<evidence type="ECO:0000256" key="15">
    <source>
        <dbReference type="ARBA" id="ARBA00049861"/>
    </source>
</evidence>
<comment type="pathway">
    <text evidence="3">Cofactor biosynthesis; riboflavin biosynthesis; 5-amino-6-(D-ribitylamino)uracil from GTP: step 3/4.</text>
</comment>
<evidence type="ECO:0000256" key="11">
    <source>
        <dbReference type="ARBA" id="ARBA00022833"/>
    </source>
</evidence>
<dbReference type="InterPro" id="IPR050765">
    <property type="entry name" value="Riboflavin_Biosynth_HTPR"/>
</dbReference>
<feature type="compositionally biased region" description="Gly residues" evidence="17">
    <location>
        <begin position="364"/>
        <end position="386"/>
    </location>
</feature>
<evidence type="ECO:0000256" key="1">
    <source>
        <dbReference type="ARBA" id="ARBA00002151"/>
    </source>
</evidence>
<dbReference type="SUPFAM" id="SSF53597">
    <property type="entry name" value="Dihydrofolate reductase-like"/>
    <property type="match status" value="2"/>
</dbReference>
<dbReference type="GO" id="GO:0008835">
    <property type="term" value="F:diaminohydroxyphosphoribosylaminopyrimidine deaminase activity"/>
    <property type="evidence" value="ECO:0007669"/>
    <property type="project" value="UniProtKB-EC"/>
</dbReference>
<comment type="catalytic activity">
    <reaction evidence="15">
        <text>5-amino-6-(5-phospho-D-ribitylamino)uracil + NADP(+) = 5-amino-6-(5-phospho-D-ribosylamino)uracil + NADPH + H(+)</text>
        <dbReference type="Rhea" id="RHEA:17845"/>
        <dbReference type="ChEBI" id="CHEBI:15378"/>
        <dbReference type="ChEBI" id="CHEBI:57783"/>
        <dbReference type="ChEBI" id="CHEBI:58349"/>
        <dbReference type="ChEBI" id="CHEBI:58421"/>
        <dbReference type="ChEBI" id="CHEBI:58453"/>
        <dbReference type="EC" id="1.1.1.193"/>
    </reaction>
</comment>
<dbReference type="SUPFAM" id="SSF53927">
    <property type="entry name" value="Cytidine deaminase-like"/>
    <property type="match status" value="1"/>
</dbReference>
<sequence length="547" mass="54356">MEIPPQDAAHMARAVELAARGHGTTSPNPVVGCVVLDSAGLVVGEGFHAYAGGPHAEVVALAQAGERARGGTAYVTLEPCDHTGRTGPCSRALLSAGVARVVIAVADPNPKAAGGAARLRAHGVSVTTGVLAAEASLVNEEWLTYARLGRSHVTWKFAATLDGRSAAADGTSKWITSPEARADVHRLRAASDAVVAGIGTVLADDPHLTARPQAAAALPTALPVSSAHAGHGARRAPEGQPEEGGERGSEGRGDGDAGRGLEVRGEGGAGRGPEGRGDGDAGRGSEGRGDGGAGRDAEGPVGDGTGAPAVAGRLGGSAVGGEQDHLARGGRETGVGDGVLAPAERGAGDGQGVVGAEGYQSAGGHAGPLGEGGGVAGSGDGSGTALGGRKANGRGPLRVVVDTRARTPRDARVLDDSAPTLVAVAEDAVADLKADLLRLPRDGRGLDLDALLKELAAREIVSVFLEGGPTLAGEFLRRGLVDRVVAYVAPALLGSGRAALGAAGVGTIGEIHRLTFDEISLIGPDVRLIARPAAPNQAGSSDVHRNH</sequence>
<gene>
    <name evidence="19" type="primary">ribD</name>
    <name evidence="19" type="ORF">ACFFSA_16730</name>
</gene>
<comment type="pathway">
    <text evidence="2">Cofactor biosynthesis; riboflavin biosynthesis; 5-amino-6-(D-ribitylamino)uracil from GTP: step 2/4.</text>
</comment>
<comment type="similarity">
    <text evidence="4">In the N-terminal section; belongs to the cytidine and deoxycytidylate deaminase family.</text>
</comment>
<evidence type="ECO:0000256" key="7">
    <source>
        <dbReference type="ARBA" id="ARBA00013173"/>
    </source>
</evidence>